<dbReference type="Proteomes" id="UP001159428">
    <property type="component" value="Unassembled WGS sequence"/>
</dbReference>
<feature type="chain" id="PRO_5043098817" description="Metalloendopeptidase" evidence="16">
    <location>
        <begin position="18"/>
        <end position="1113"/>
    </location>
</feature>
<dbReference type="SMART" id="SM00235">
    <property type="entry name" value="ZnMc"/>
    <property type="match status" value="3"/>
</dbReference>
<keyword evidence="19" id="KW-1185">Reference proteome</keyword>
<evidence type="ECO:0000313" key="18">
    <source>
        <dbReference type="EMBL" id="CAH3105688.1"/>
    </source>
</evidence>
<dbReference type="EMBL" id="CALNXJ010000010">
    <property type="protein sequence ID" value="CAH3105688.1"/>
    <property type="molecule type" value="Genomic_DNA"/>
</dbReference>
<keyword evidence="5 16" id="KW-0732">Signal</keyword>
<feature type="binding site" evidence="15">
    <location>
        <position position="543"/>
    </location>
    <ligand>
        <name>Zn(2+)</name>
        <dbReference type="ChEBI" id="CHEBI:29105"/>
        <note>catalytic</note>
    </ligand>
</feature>
<feature type="binding site" evidence="15">
    <location>
        <position position="189"/>
    </location>
    <ligand>
        <name>Zn(2+)</name>
        <dbReference type="ChEBI" id="CHEBI:29105"/>
        <note>catalytic</note>
    </ligand>
</feature>
<name>A0AAU9W8W1_9CNID</name>
<dbReference type="SMART" id="SM00209">
    <property type="entry name" value="TSP1"/>
    <property type="match status" value="5"/>
</dbReference>
<dbReference type="PROSITE" id="PS50092">
    <property type="entry name" value="TSP1"/>
    <property type="match status" value="4"/>
</dbReference>
<evidence type="ECO:0000256" key="13">
    <source>
        <dbReference type="ARBA" id="ARBA00023157"/>
    </source>
</evidence>
<feature type="binding site" evidence="15">
    <location>
        <position position="893"/>
    </location>
    <ligand>
        <name>Zn(2+)</name>
        <dbReference type="ChEBI" id="CHEBI:29105"/>
        <note>catalytic</note>
    </ligand>
</feature>
<dbReference type="InterPro" id="IPR001506">
    <property type="entry name" value="Peptidase_M12A"/>
</dbReference>
<feature type="disulfide bond" evidence="15">
    <location>
        <begin position="503"/>
        <end position="525"/>
    </location>
</feature>
<keyword evidence="12" id="KW-0865">Zymogen</keyword>
<comment type="caution">
    <text evidence="18">The sequence shown here is derived from an EMBL/GenBank/DDBJ whole genome shotgun (WGS) entry which is preliminary data.</text>
</comment>
<feature type="binding site" evidence="15">
    <location>
        <position position="537"/>
    </location>
    <ligand>
        <name>Zn(2+)</name>
        <dbReference type="ChEBI" id="CHEBI:29105"/>
        <note>catalytic</note>
    </ligand>
</feature>
<dbReference type="EC" id="3.4.24.-" evidence="16"/>
<dbReference type="InterPro" id="IPR000884">
    <property type="entry name" value="TSP1_rpt"/>
</dbReference>
<evidence type="ECO:0000256" key="14">
    <source>
        <dbReference type="ARBA" id="ARBA00023180"/>
    </source>
</evidence>
<evidence type="ECO:0000259" key="17">
    <source>
        <dbReference type="PROSITE" id="PS51864"/>
    </source>
</evidence>
<dbReference type="Gene3D" id="2.20.100.10">
    <property type="entry name" value="Thrombospondin type-1 (TSP1) repeat"/>
    <property type="match status" value="2"/>
</dbReference>
<feature type="binding site" evidence="15">
    <location>
        <position position="897"/>
    </location>
    <ligand>
        <name>Zn(2+)</name>
        <dbReference type="ChEBI" id="CHEBI:29105"/>
        <note>catalytic</note>
    </ligand>
</feature>
<keyword evidence="11" id="KW-0472">Membrane</keyword>
<feature type="signal peptide" evidence="16">
    <location>
        <begin position="1"/>
        <end position="17"/>
    </location>
</feature>
<feature type="active site" evidence="15">
    <location>
        <position position="190"/>
    </location>
</feature>
<feature type="domain" description="Peptidase M12A" evidence="17">
    <location>
        <begin position="440"/>
        <end position="636"/>
    </location>
</feature>
<feature type="active site" evidence="15">
    <location>
        <position position="534"/>
    </location>
</feature>
<dbReference type="GO" id="GO:0008270">
    <property type="term" value="F:zinc ion binding"/>
    <property type="evidence" value="ECO:0007669"/>
    <property type="project" value="UniProtKB-UniRule"/>
</dbReference>
<feature type="binding site" evidence="15">
    <location>
        <position position="533"/>
    </location>
    <ligand>
        <name>Zn(2+)</name>
        <dbReference type="ChEBI" id="CHEBI:29105"/>
        <note>catalytic</note>
    </ligand>
</feature>
<dbReference type="InterPro" id="IPR036383">
    <property type="entry name" value="TSP1_rpt_sf"/>
</dbReference>
<dbReference type="Pfam" id="PF01400">
    <property type="entry name" value="Astacin"/>
    <property type="match status" value="3"/>
</dbReference>
<protein>
    <recommendedName>
        <fullName evidence="16">Metalloendopeptidase</fullName>
        <ecNumber evidence="16">3.4.24.-</ecNumber>
    </recommendedName>
</protein>
<dbReference type="FunFam" id="2.20.100.10:FF:000002">
    <property type="entry name" value="Unc-5 netrin receptor C"/>
    <property type="match status" value="1"/>
</dbReference>
<dbReference type="PRINTS" id="PR00480">
    <property type="entry name" value="ASTACIN"/>
</dbReference>
<comment type="caution">
    <text evidence="15">Lacks conserved residue(s) required for the propagation of feature annotation.</text>
</comment>
<evidence type="ECO:0000256" key="3">
    <source>
        <dbReference type="ARBA" id="ARBA00022692"/>
    </source>
</evidence>
<comment type="subcellular location">
    <subcellularLocation>
        <location evidence="1">Membrane</location>
        <topology evidence="1">Single-pass membrane protein</topology>
    </subcellularLocation>
</comment>
<keyword evidence="10 15" id="KW-0482">Metalloprotease</keyword>
<evidence type="ECO:0000256" key="5">
    <source>
        <dbReference type="ARBA" id="ARBA00022729"/>
    </source>
</evidence>
<keyword evidence="6" id="KW-0677">Repeat</keyword>
<comment type="cofactor">
    <cofactor evidence="15 16">
        <name>Zn(2+)</name>
        <dbReference type="ChEBI" id="CHEBI:29105"/>
    </cofactor>
    <text evidence="15 16">Binds 1 zinc ion per subunit.</text>
</comment>
<feature type="domain" description="Peptidase M12A" evidence="17">
    <location>
        <begin position="96"/>
        <end position="292"/>
    </location>
</feature>
<dbReference type="PROSITE" id="PS51864">
    <property type="entry name" value="ASTACIN"/>
    <property type="match status" value="3"/>
</dbReference>
<dbReference type="GO" id="GO:0016020">
    <property type="term" value="C:membrane"/>
    <property type="evidence" value="ECO:0007669"/>
    <property type="project" value="UniProtKB-SubCell"/>
</dbReference>
<dbReference type="InterPro" id="IPR024079">
    <property type="entry name" value="MetalloPept_cat_dom_sf"/>
</dbReference>
<evidence type="ECO:0000256" key="1">
    <source>
        <dbReference type="ARBA" id="ARBA00004167"/>
    </source>
</evidence>
<evidence type="ECO:0000256" key="16">
    <source>
        <dbReference type="RuleBase" id="RU361183"/>
    </source>
</evidence>
<dbReference type="InterPro" id="IPR034035">
    <property type="entry name" value="Astacin-like_dom"/>
</dbReference>
<accession>A0AAU9W8W1</accession>
<dbReference type="FunFam" id="3.40.390.10:FF:000077">
    <property type="entry name" value="Metalloendopeptidase"/>
    <property type="match status" value="2"/>
</dbReference>
<sequence>MFLFFLCLAFCLEVTSAKPWKIAVNENDNPDGLKKNTILDQIEEANEEDHVDKKVKNIFEADIELTKSDRAGVDTKNQNSKDNADVDVDSVLTKRKAISSRRHLWVTKEVPLELAVSAKDGYNNIRAALGEIQSKSCIRFRMRDKDDDNWIRFVNKSGCFSPVGRQYASPGAQELSIGIGCNHKGIIMHELLHALGFWHEQSRSDRDDFLEVLWENIQKGQEHNFNRYKPKDMDFNGGSYDFSSIMHYGNYAFSKNKKPTMLSVKDPTLQFGQIAKLSPTDVIQLNNVYDCKSDKSRGWSNWGNWGPCDKKCTRERERFCSAKKLEKCPGATKRYRIQLQKGKCPFKECYGDAMTRNLCKPRRHHLVFDGTDKTVPQNLTDSSVVNEIEEINEEENKNLFETDIKLTKSDFDLVDTSETGDAKGAQVKVENIEENAEKRKGVRTRRKIWPSRIIPVTATVALGDALYNIRAAMKAIQDVSCVRFKDKKEGDKHWIRMVKKNGCYSVVGREYSVPGAQELSIGDGCNSKGIILHELMHALGFWHEQSRTDRDKYIAVLWENIQKGQERNFNEHSVNEVDFAGGMYDFDSIMHYGNYLYSKNKKMTMVALKNPNLLFGQTLKLSQTDILQINAIYDCKTPSGQWSRWTEWGPCDIHCTMVRERFCAAKDRKKCPGVDKDGIQTDTKRCDSEECNVPLNGHWGRWAAWSGCSATCDKGYQTRSRLCDGPAPQFGGDICEGSLVEVQMCKGYRPKCKGKKDGASVNGRLYEADIVLTDEDKHLVDQREEGDADGPEGGNNVIRRNAVRNRQKLWKTRVLPYRISPALYRVKSVIMAAIKEFHRHTCLRFRRRRKEPHWIYFVKRPGCWSSVGQKVSIPGPQLLSIGPGCDKKGIIMHELMHAAGFWHEQSRTDRNKYVEILWENVAKGQAHNFNKYPHGKLDFLGAMYDFQSLMHYGSHAFSKNGKQTLKPIKHSGSKLGQRKGFSKTDIQQLNALYDCKSKCESSKAWSSWTKFGPCNDKCQKVRQRFCMTGDRIRCPGAGAYGIQKQPRTCSLNECYAPVHGHWGRWSSWSSCGRACGPGLRARRRLCDDPRPRYGGKRCNGSSLQTERCTRREC</sequence>
<feature type="binding site" evidence="15">
    <location>
        <position position="193"/>
    </location>
    <ligand>
        <name>Zn(2+)</name>
        <dbReference type="ChEBI" id="CHEBI:29105"/>
        <note>catalytic</note>
    </ligand>
</feature>
<evidence type="ECO:0000256" key="10">
    <source>
        <dbReference type="ARBA" id="ARBA00023049"/>
    </source>
</evidence>
<organism evidence="18 19">
    <name type="scientific">Pocillopora meandrina</name>
    <dbReference type="NCBI Taxonomy" id="46732"/>
    <lineage>
        <taxon>Eukaryota</taxon>
        <taxon>Metazoa</taxon>
        <taxon>Cnidaria</taxon>
        <taxon>Anthozoa</taxon>
        <taxon>Hexacorallia</taxon>
        <taxon>Scleractinia</taxon>
        <taxon>Astrocoeniina</taxon>
        <taxon>Pocilloporidae</taxon>
        <taxon>Pocillopora</taxon>
    </lineage>
</organism>
<keyword evidence="14" id="KW-0325">Glycoprotein</keyword>
<proteinExistence type="predicted"/>
<feature type="binding site" evidence="15">
    <location>
        <position position="903"/>
    </location>
    <ligand>
        <name>Zn(2+)</name>
        <dbReference type="ChEBI" id="CHEBI:29105"/>
        <note>catalytic</note>
    </ligand>
</feature>
<evidence type="ECO:0000256" key="4">
    <source>
        <dbReference type="ARBA" id="ARBA00022723"/>
    </source>
</evidence>
<dbReference type="CDD" id="cd04280">
    <property type="entry name" value="ZnMc_astacin_like"/>
    <property type="match status" value="3"/>
</dbReference>
<dbReference type="PANTHER" id="PTHR10127:SF780">
    <property type="entry name" value="METALLOENDOPEPTIDASE"/>
    <property type="match status" value="1"/>
</dbReference>
<keyword evidence="2 15" id="KW-0645">Protease</keyword>
<keyword evidence="9" id="KW-1133">Transmembrane helix</keyword>
<dbReference type="Gene3D" id="3.40.390.10">
    <property type="entry name" value="Collagenase (Catalytic Domain)"/>
    <property type="match status" value="3"/>
</dbReference>
<dbReference type="AlphaFoldDB" id="A0AAU9W8W1"/>
<evidence type="ECO:0000313" key="19">
    <source>
        <dbReference type="Proteomes" id="UP001159428"/>
    </source>
</evidence>
<dbReference type="PANTHER" id="PTHR10127">
    <property type="entry name" value="DISCOIDIN, CUB, EGF, LAMININ , AND ZINC METALLOPROTEASE DOMAIN CONTAINING"/>
    <property type="match status" value="1"/>
</dbReference>
<keyword evidence="7 15" id="KW-0378">Hydrolase</keyword>
<evidence type="ECO:0000256" key="12">
    <source>
        <dbReference type="ARBA" id="ARBA00023145"/>
    </source>
</evidence>
<feature type="active site" evidence="15">
    <location>
        <position position="894"/>
    </location>
</feature>
<dbReference type="SUPFAM" id="SSF55486">
    <property type="entry name" value="Metalloproteases ('zincins'), catalytic domain"/>
    <property type="match status" value="3"/>
</dbReference>
<evidence type="ECO:0000256" key="2">
    <source>
        <dbReference type="ARBA" id="ARBA00022670"/>
    </source>
</evidence>
<keyword evidence="8 15" id="KW-0862">Zinc</keyword>
<feature type="disulfide bond" evidence="15">
    <location>
        <begin position="159"/>
        <end position="181"/>
    </location>
</feature>
<feature type="binding site" evidence="15">
    <location>
        <position position="199"/>
    </location>
    <ligand>
        <name>Zn(2+)</name>
        <dbReference type="ChEBI" id="CHEBI:29105"/>
        <note>catalytic</note>
    </ligand>
</feature>
<feature type="disulfide bond" evidence="15">
    <location>
        <begin position="863"/>
        <end position="885"/>
    </location>
</feature>
<gene>
    <name evidence="18" type="ORF">PMEA_00001346</name>
</gene>
<evidence type="ECO:0000256" key="7">
    <source>
        <dbReference type="ARBA" id="ARBA00022801"/>
    </source>
</evidence>
<evidence type="ECO:0000256" key="6">
    <source>
        <dbReference type="ARBA" id="ARBA00022737"/>
    </source>
</evidence>
<dbReference type="Pfam" id="PF00090">
    <property type="entry name" value="TSP_1"/>
    <property type="match status" value="4"/>
</dbReference>
<dbReference type="SUPFAM" id="SSF82895">
    <property type="entry name" value="TSP-1 type 1 repeat"/>
    <property type="match status" value="3"/>
</dbReference>
<dbReference type="GO" id="GO:0004222">
    <property type="term" value="F:metalloendopeptidase activity"/>
    <property type="evidence" value="ECO:0007669"/>
    <property type="project" value="UniProtKB-UniRule"/>
</dbReference>
<feature type="domain" description="Peptidase M12A" evidence="17">
    <location>
        <begin position="801"/>
        <end position="996"/>
    </location>
</feature>
<evidence type="ECO:0000256" key="8">
    <source>
        <dbReference type="ARBA" id="ARBA00022833"/>
    </source>
</evidence>
<keyword evidence="3" id="KW-0812">Transmembrane</keyword>
<dbReference type="FunFam" id="3.40.390.10:FF:000015">
    <property type="entry name" value="Meprin A subunit"/>
    <property type="match status" value="1"/>
</dbReference>
<dbReference type="FunFam" id="2.20.100.10:FF:000007">
    <property type="entry name" value="Thrombospondin 1"/>
    <property type="match status" value="1"/>
</dbReference>
<reference evidence="18 19" key="1">
    <citation type="submission" date="2022-05" db="EMBL/GenBank/DDBJ databases">
        <authorList>
            <consortium name="Genoscope - CEA"/>
            <person name="William W."/>
        </authorList>
    </citation>
    <scope>NUCLEOTIDE SEQUENCE [LARGE SCALE GENOMIC DNA]</scope>
</reference>
<evidence type="ECO:0000256" key="15">
    <source>
        <dbReference type="PROSITE-ProRule" id="PRU01211"/>
    </source>
</evidence>
<keyword evidence="4 15" id="KW-0479">Metal-binding</keyword>
<evidence type="ECO:0000256" key="9">
    <source>
        <dbReference type="ARBA" id="ARBA00022989"/>
    </source>
</evidence>
<dbReference type="GO" id="GO:0006508">
    <property type="term" value="P:proteolysis"/>
    <property type="evidence" value="ECO:0007669"/>
    <property type="project" value="UniProtKB-KW"/>
</dbReference>
<keyword evidence="13 15" id="KW-1015">Disulfide bond</keyword>
<dbReference type="InterPro" id="IPR006026">
    <property type="entry name" value="Peptidase_Metallo"/>
</dbReference>
<evidence type="ECO:0000256" key="11">
    <source>
        <dbReference type="ARBA" id="ARBA00023136"/>
    </source>
</evidence>